<organism evidence="7 8">
    <name type="scientific">Stenotrophomonas rhizophila</name>
    <dbReference type="NCBI Taxonomy" id="216778"/>
    <lineage>
        <taxon>Bacteria</taxon>
        <taxon>Pseudomonadati</taxon>
        <taxon>Pseudomonadota</taxon>
        <taxon>Gammaproteobacteria</taxon>
        <taxon>Lysobacterales</taxon>
        <taxon>Lysobacteraceae</taxon>
        <taxon>Stenotrophomonas</taxon>
    </lineage>
</organism>
<evidence type="ECO:0000256" key="1">
    <source>
        <dbReference type="ARBA" id="ARBA00022729"/>
    </source>
</evidence>
<feature type="disulfide bond" description="Redox-active" evidence="4">
    <location>
        <begin position="60"/>
        <end position="63"/>
    </location>
</feature>
<dbReference type="SUPFAM" id="SSF52833">
    <property type="entry name" value="Thioredoxin-like"/>
    <property type="match status" value="1"/>
</dbReference>
<keyword evidence="2" id="KW-0676">Redox-active center</keyword>
<dbReference type="InterPro" id="IPR050824">
    <property type="entry name" value="Thiol_disulfide_DsbA"/>
</dbReference>
<gene>
    <name evidence="7" type="ORF">QE424_000594</name>
</gene>
<name>A0AAP5E987_9GAMM</name>
<keyword evidence="3" id="KW-0574">Periplasm</keyword>
<keyword evidence="1 5" id="KW-0732">Signal</keyword>
<evidence type="ECO:0000313" key="8">
    <source>
        <dbReference type="Proteomes" id="UP001226084"/>
    </source>
</evidence>
<reference evidence="7" key="1">
    <citation type="submission" date="2023-07" db="EMBL/GenBank/DDBJ databases">
        <title>Functional and genomic diversity of the sorghum phyllosphere microbiome.</title>
        <authorList>
            <person name="Shade A."/>
        </authorList>
    </citation>
    <scope>NUCLEOTIDE SEQUENCE</scope>
    <source>
        <strain evidence="7">SORGH_AS_0457</strain>
    </source>
</reference>
<sequence>MTLMPRLMLLLLALSPLSVLAAPAPAALVEGKDYEVIQAPGPLAPLAGKIEVAEVFGYTCPHCAHFEPLLQAWQKTLPKDVRFTPVPAVFGGYWDSYARAYYAADQLGVAKRSHVAMFDALHEKGSLPLSNVSPAELAGFYKDYGVSEQQFTTALKSDEVEAKLAVAKSFAQRVKVQGTPSLIVNGKYLVKGTSFESMLRNADALIARERAAKAR</sequence>
<feature type="domain" description="Thioredoxin" evidence="6">
    <location>
        <begin position="18"/>
        <end position="207"/>
    </location>
</feature>
<dbReference type="AlphaFoldDB" id="A0AAP5E987"/>
<evidence type="ECO:0000256" key="4">
    <source>
        <dbReference type="PIRSR" id="PIRSR001488-1"/>
    </source>
</evidence>
<dbReference type="GO" id="GO:0042597">
    <property type="term" value="C:periplasmic space"/>
    <property type="evidence" value="ECO:0007669"/>
    <property type="project" value="UniProtKB-SubCell"/>
</dbReference>
<dbReference type="InterPro" id="IPR017937">
    <property type="entry name" value="Thioredoxin_CS"/>
</dbReference>
<dbReference type="PROSITE" id="PS00194">
    <property type="entry name" value="THIOREDOXIN_1"/>
    <property type="match status" value="1"/>
</dbReference>
<keyword evidence="7" id="KW-0560">Oxidoreductase</keyword>
<comment type="caution">
    <text evidence="7">The sequence shown here is derived from an EMBL/GenBank/DDBJ whole genome shotgun (WGS) entry which is preliminary data.</text>
</comment>
<dbReference type="PANTHER" id="PTHR35891:SF2">
    <property type="entry name" value="THIOL:DISULFIDE INTERCHANGE PROTEIN DSBA"/>
    <property type="match status" value="1"/>
</dbReference>
<evidence type="ECO:0000256" key="2">
    <source>
        <dbReference type="ARBA" id="ARBA00023284"/>
    </source>
</evidence>
<dbReference type="PIRSF" id="PIRSF001488">
    <property type="entry name" value="Tdi_protein"/>
    <property type="match status" value="1"/>
</dbReference>
<dbReference type="PROSITE" id="PS51352">
    <property type="entry name" value="THIOREDOXIN_2"/>
    <property type="match status" value="1"/>
</dbReference>
<dbReference type="Pfam" id="PF13462">
    <property type="entry name" value="Thioredoxin_4"/>
    <property type="match status" value="1"/>
</dbReference>
<comment type="subcellular location">
    <subcellularLocation>
        <location evidence="3">Periplasm</location>
    </subcellularLocation>
</comment>
<comment type="similarity">
    <text evidence="3">Belongs to the thioredoxin family.</text>
</comment>
<feature type="chain" id="PRO_5042919704" description="Thiol:disulfide interchange protein" evidence="5">
    <location>
        <begin position="22"/>
        <end position="215"/>
    </location>
</feature>
<dbReference type="GO" id="GO:0015036">
    <property type="term" value="F:disulfide oxidoreductase activity"/>
    <property type="evidence" value="ECO:0007669"/>
    <property type="project" value="UniProtKB-ARBA"/>
</dbReference>
<keyword evidence="3" id="KW-1015">Disulfide bond</keyword>
<dbReference type="Gene3D" id="3.40.30.10">
    <property type="entry name" value="Glutaredoxin"/>
    <property type="match status" value="1"/>
</dbReference>
<accession>A0AAP5E987</accession>
<dbReference type="PANTHER" id="PTHR35891">
    <property type="entry name" value="THIOL:DISULFIDE INTERCHANGE PROTEIN DSBA"/>
    <property type="match status" value="1"/>
</dbReference>
<dbReference type="InterPro" id="IPR036249">
    <property type="entry name" value="Thioredoxin-like_sf"/>
</dbReference>
<dbReference type="Proteomes" id="UP001226084">
    <property type="component" value="Unassembled WGS sequence"/>
</dbReference>
<dbReference type="InterPro" id="IPR013766">
    <property type="entry name" value="Thioredoxin_domain"/>
</dbReference>
<dbReference type="InterPro" id="IPR012336">
    <property type="entry name" value="Thioredoxin-like_fold"/>
</dbReference>
<proteinExistence type="inferred from homology"/>
<dbReference type="InterPro" id="IPR023205">
    <property type="entry name" value="DsbA/DsbL"/>
</dbReference>
<feature type="signal peptide" evidence="5">
    <location>
        <begin position="1"/>
        <end position="21"/>
    </location>
</feature>
<protein>
    <recommendedName>
        <fullName evidence="3">Thiol:disulfide interchange protein</fullName>
    </recommendedName>
</protein>
<evidence type="ECO:0000313" key="7">
    <source>
        <dbReference type="EMBL" id="MDQ1107435.1"/>
    </source>
</evidence>
<dbReference type="RefSeq" id="WP_307106151.1">
    <property type="nucleotide sequence ID" value="NZ_JAUTAS010000001.1"/>
</dbReference>
<dbReference type="EMBL" id="JAUTAS010000001">
    <property type="protein sequence ID" value="MDQ1107435.1"/>
    <property type="molecule type" value="Genomic_DNA"/>
</dbReference>
<evidence type="ECO:0000259" key="6">
    <source>
        <dbReference type="PROSITE" id="PS51352"/>
    </source>
</evidence>
<dbReference type="CDD" id="cd03019">
    <property type="entry name" value="DsbA_DsbA"/>
    <property type="match status" value="1"/>
</dbReference>
<evidence type="ECO:0000256" key="3">
    <source>
        <dbReference type="PIRNR" id="PIRNR001488"/>
    </source>
</evidence>
<evidence type="ECO:0000256" key="5">
    <source>
        <dbReference type="SAM" id="SignalP"/>
    </source>
</evidence>